<sequence>MRKIKLAMTLAALLVGFNVGAATPKIQLNELPHLKQESQHKVASKRITDLFLRSHYHHFILNDAFSDKVFERYLSYLDSRRNVLTQKDVDGFKQYQDNFDDMLKSGDLSEAYKMYDVTQERRYDALVYALSLLDVKKPFNFEKANDKYVFDREDAPWPKTENEIHELWRERVKFDALNLSMTDKKWPEIVKVLTKRYNNALKRLSQTNSEDVFQMLMNAFARTVEPHTSYLSPRNAERFQQEMNLSLEGIGAVLQQDDDYTVIRSLVKGGPASKSGKLADGDKIIGVGQDGEKIIDVIGWRLDDVVDKIKGPKGSKVTLQILQKKAGSNAKPIEVTITRDKIRLEDRAASSKVIKGDAPQFKNRKVGVITIPGFYMNLSRDVAKELDKLKKEKVEGIVIDLRDNGGGALTEATLLTGLFIDMGPVVQVRYANGKIVENRDNDGVTLYDGPLTVLINRNSASASEIFAAALQDYGRALIVGESSFGKGTVQQHRGLSRIYDMYQKPIGHVQYTIAKFYRINGGSTQLKGVTPDIMYPSALKPGEYGESKEDNALPWDQVPVANYNKVNDITPKIIEDLKGKYQQRIKGNVEFEYIRQDIAEFRKHLDEKSVSLVESEREAQQKEDDAKALKRANERRVAQGKKPVKDLDELAKLDEKDELPDVLLEQTADITLDLVDDLKKP</sequence>
<dbReference type="InterPro" id="IPR036034">
    <property type="entry name" value="PDZ_sf"/>
</dbReference>
<dbReference type="GO" id="GO:0006508">
    <property type="term" value="P:proteolysis"/>
    <property type="evidence" value="ECO:0007669"/>
    <property type="project" value="UniProtKB-KW"/>
</dbReference>
<dbReference type="RefSeq" id="WP_121838670.1">
    <property type="nucleotide sequence ID" value="NZ_ML014771.1"/>
</dbReference>
<dbReference type="InterPro" id="IPR005151">
    <property type="entry name" value="Tail-specific_protease"/>
</dbReference>
<dbReference type="SUPFAM" id="SSF50156">
    <property type="entry name" value="PDZ domain-like"/>
    <property type="match status" value="1"/>
</dbReference>
<dbReference type="CDD" id="cd06782">
    <property type="entry name" value="cpPDZ_CPP-like"/>
    <property type="match status" value="1"/>
</dbReference>
<evidence type="ECO:0000313" key="9">
    <source>
        <dbReference type="EMBL" id="RLV60035.1"/>
    </source>
</evidence>
<dbReference type="EC" id="3.4.21.102" evidence="9"/>
<organism evidence="9 10">
    <name type="scientific">Parashewanella curva</name>
    <dbReference type="NCBI Taxonomy" id="2338552"/>
    <lineage>
        <taxon>Bacteria</taxon>
        <taxon>Pseudomonadati</taxon>
        <taxon>Pseudomonadota</taxon>
        <taxon>Gammaproteobacteria</taxon>
        <taxon>Alteromonadales</taxon>
        <taxon>Shewanellaceae</taxon>
        <taxon>Parashewanella</taxon>
    </lineage>
</organism>
<protein>
    <submittedName>
        <fullName evidence="9">Carboxy terminal-processing peptidase</fullName>
        <ecNumber evidence="9">3.4.21.102</ecNumber>
    </submittedName>
</protein>
<dbReference type="Gene3D" id="3.30.750.44">
    <property type="match status" value="1"/>
</dbReference>
<dbReference type="PANTHER" id="PTHR32060">
    <property type="entry name" value="TAIL-SPECIFIC PROTEASE"/>
    <property type="match status" value="1"/>
</dbReference>
<evidence type="ECO:0000256" key="3">
    <source>
        <dbReference type="ARBA" id="ARBA00022801"/>
    </source>
</evidence>
<evidence type="ECO:0000256" key="5">
    <source>
        <dbReference type="RuleBase" id="RU004404"/>
    </source>
</evidence>
<feature type="chain" id="PRO_5018116918" evidence="7">
    <location>
        <begin position="22"/>
        <end position="681"/>
    </location>
</feature>
<dbReference type="CDD" id="cd07560">
    <property type="entry name" value="Peptidase_S41_CPP"/>
    <property type="match status" value="1"/>
</dbReference>
<dbReference type="NCBIfam" id="NF008388">
    <property type="entry name" value="PRK11186.1"/>
    <property type="match status" value="1"/>
</dbReference>
<name>A0A3L8PXP5_9GAMM</name>
<keyword evidence="3 5" id="KW-0378">Hydrolase</keyword>
<dbReference type="SMART" id="SM00228">
    <property type="entry name" value="PDZ"/>
    <property type="match status" value="1"/>
</dbReference>
<evidence type="ECO:0000256" key="4">
    <source>
        <dbReference type="ARBA" id="ARBA00022825"/>
    </source>
</evidence>
<dbReference type="Pfam" id="PF03572">
    <property type="entry name" value="Peptidase_S41"/>
    <property type="match status" value="1"/>
</dbReference>
<keyword evidence="7" id="KW-0732">Signal</keyword>
<reference evidence="9 10" key="1">
    <citation type="submission" date="2018-09" db="EMBL/GenBank/DDBJ databases">
        <title>Phylogeny of the Shewanellaceae, and recommendation for two new genera, Pseudoshewanella and Parashewanella.</title>
        <authorList>
            <person name="Wang G."/>
        </authorList>
    </citation>
    <scope>NUCLEOTIDE SEQUENCE [LARGE SCALE GENOMIC DNA]</scope>
    <source>
        <strain evidence="9 10">C51</strain>
    </source>
</reference>
<dbReference type="InterPro" id="IPR040573">
    <property type="entry name" value="TSP_N"/>
</dbReference>
<dbReference type="Pfam" id="PF00595">
    <property type="entry name" value="PDZ"/>
    <property type="match status" value="1"/>
</dbReference>
<proteinExistence type="inferred from homology"/>
<dbReference type="GO" id="GO:0004252">
    <property type="term" value="F:serine-type endopeptidase activity"/>
    <property type="evidence" value="ECO:0007669"/>
    <property type="project" value="UniProtKB-EC"/>
</dbReference>
<dbReference type="AlphaFoldDB" id="A0A3L8PXP5"/>
<accession>A0A3L8PXP5</accession>
<dbReference type="Gene3D" id="2.30.42.10">
    <property type="match status" value="1"/>
</dbReference>
<dbReference type="FunFam" id="3.90.226.10:FF:000090">
    <property type="entry name" value="Tail-specific protease"/>
    <property type="match status" value="1"/>
</dbReference>
<evidence type="ECO:0000256" key="1">
    <source>
        <dbReference type="ARBA" id="ARBA00009179"/>
    </source>
</evidence>
<dbReference type="GO" id="GO:0030288">
    <property type="term" value="C:outer membrane-bounded periplasmic space"/>
    <property type="evidence" value="ECO:0007669"/>
    <property type="project" value="TreeGrafter"/>
</dbReference>
<dbReference type="OrthoDB" id="9812068at2"/>
<dbReference type="Proteomes" id="UP000281474">
    <property type="component" value="Unassembled WGS sequence"/>
</dbReference>
<comment type="similarity">
    <text evidence="1 5">Belongs to the peptidase S41A family.</text>
</comment>
<dbReference type="InterPro" id="IPR004447">
    <property type="entry name" value="Peptidase_S41A"/>
</dbReference>
<keyword evidence="2 5" id="KW-0645">Protease</keyword>
<feature type="signal peptide" evidence="7">
    <location>
        <begin position="1"/>
        <end position="21"/>
    </location>
</feature>
<dbReference type="NCBIfam" id="TIGR00225">
    <property type="entry name" value="prc"/>
    <property type="match status" value="1"/>
</dbReference>
<dbReference type="PROSITE" id="PS50106">
    <property type="entry name" value="PDZ"/>
    <property type="match status" value="1"/>
</dbReference>
<dbReference type="InterPro" id="IPR020992">
    <property type="entry name" value="Tail_Prtase_C"/>
</dbReference>
<dbReference type="EMBL" id="QZEI01000022">
    <property type="protein sequence ID" value="RLV60035.1"/>
    <property type="molecule type" value="Genomic_DNA"/>
</dbReference>
<dbReference type="SMART" id="SM00245">
    <property type="entry name" value="TSPc"/>
    <property type="match status" value="1"/>
</dbReference>
<feature type="region of interest" description="Disordered" evidence="6">
    <location>
        <begin position="613"/>
        <end position="643"/>
    </location>
</feature>
<dbReference type="GO" id="GO:0007165">
    <property type="term" value="P:signal transduction"/>
    <property type="evidence" value="ECO:0007669"/>
    <property type="project" value="TreeGrafter"/>
</dbReference>
<evidence type="ECO:0000259" key="8">
    <source>
        <dbReference type="PROSITE" id="PS50106"/>
    </source>
</evidence>
<gene>
    <name evidence="9" type="ORF">D5018_08965</name>
</gene>
<dbReference type="PANTHER" id="PTHR32060:SF22">
    <property type="entry name" value="CARBOXYL-TERMINAL-PROCESSING PEPTIDASE 3, CHLOROPLASTIC"/>
    <property type="match status" value="1"/>
</dbReference>
<dbReference type="SUPFAM" id="SSF52096">
    <property type="entry name" value="ClpP/crotonase"/>
    <property type="match status" value="1"/>
</dbReference>
<dbReference type="Pfam" id="PF17804">
    <property type="entry name" value="TSP_NTD"/>
    <property type="match status" value="1"/>
</dbReference>
<evidence type="ECO:0000256" key="6">
    <source>
        <dbReference type="SAM" id="MobiDB-lite"/>
    </source>
</evidence>
<dbReference type="InterPro" id="IPR029045">
    <property type="entry name" value="ClpP/crotonase-like_dom_sf"/>
</dbReference>
<dbReference type="InterPro" id="IPR001478">
    <property type="entry name" value="PDZ"/>
</dbReference>
<evidence type="ECO:0000256" key="2">
    <source>
        <dbReference type="ARBA" id="ARBA00022670"/>
    </source>
</evidence>
<dbReference type="Gene3D" id="3.90.226.10">
    <property type="entry name" value="2-enoyl-CoA Hydratase, Chain A, domain 1"/>
    <property type="match status" value="1"/>
</dbReference>
<keyword evidence="10" id="KW-1185">Reference proteome</keyword>
<evidence type="ECO:0000256" key="7">
    <source>
        <dbReference type="SAM" id="SignalP"/>
    </source>
</evidence>
<evidence type="ECO:0000313" key="10">
    <source>
        <dbReference type="Proteomes" id="UP000281474"/>
    </source>
</evidence>
<keyword evidence="4 5" id="KW-0720">Serine protease</keyword>
<dbReference type="Pfam" id="PF11818">
    <property type="entry name" value="DUF3340"/>
    <property type="match status" value="1"/>
</dbReference>
<comment type="caution">
    <text evidence="9">The sequence shown here is derived from an EMBL/GenBank/DDBJ whole genome shotgun (WGS) entry which is preliminary data.</text>
</comment>
<feature type="domain" description="PDZ" evidence="8">
    <location>
        <begin position="250"/>
        <end position="310"/>
    </location>
</feature>